<name>A0ABW0HSF0_9BACL</name>
<dbReference type="Proteomes" id="UP001596113">
    <property type="component" value="Unassembled WGS sequence"/>
</dbReference>
<dbReference type="InterPro" id="IPR006118">
    <property type="entry name" value="Recombinase_CS"/>
</dbReference>
<dbReference type="SMART" id="SM00857">
    <property type="entry name" value="Resolvase"/>
    <property type="match status" value="1"/>
</dbReference>
<evidence type="ECO:0000256" key="3">
    <source>
        <dbReference type="ARBA" id="ARBA00023125"/>
    </source>
</evidence>
<dbReference type="RefSeq" id="WP_378133714.1">
    <property type="nucleotide sequence ID" value="NZ_JBHSMI010000025.1"/>
</dbReference>
<evidence type="ECO:0000256" key="4">
    <source>
        <dbReference type="ARBA" id="ARBA00023172"/>
    </source>
</evidence>
<evidence type="ECO:0000313" key="6">
    <source>
        <dbReference type="EMBL" id="MFC5403914.1"/>
    </source>
</evidence>
<dbReference type="EMBL" id="JBHSMI010000025">
    <property type="protein sequence ID" value="MFC5403914.1"/>
    <property type="molecule type" value="Genomic_DNA"/>
</dbReference>
<comment type="similarity">
    <text evidence="1">Belongs to the site-specific recombinase resolvase family.</text>
</comment>
<comment type="caution">
    <text evidence="6">The sequence shown here is derived from an EMBL/GenBank/DDBJ whole genome shotgun (WGS) entry which is preliminary data.</text>
</comment>
<keyword evidence="3" id="KW-0238">DNA-binding</keyword>
<dbReference type="PROSITE" id="PS00398">
    <property type="entry name" value="RECOMBINASES_2"/>
    <property type="match status" value="1"/>
</dbReference>
<dbReference type="CDD" id="cd03768">
    <property type="entry name" value="SR_ResInv"/>
    <property type="match status" value="1"/>
</dbReference>
<feature type="domain" description="Resolvase/invertase-type recombinase catalytic" evidence="5">
    <location>
        <begin position="2"/>
        <end position="143"/>
    </location>
</feature>
<dbReference type="SUPFAM" id="SSF53041">
    <property type="entry name" value="Resolvase-like"/>
    <property type="match status" value="1"/>
</dbReference>
<keyword evidence="4" id="KW-0233">DNA recombination</keyword>
<dbReference type="Pfam" id="PF00239">
    <property type="entry name" value="Resolvase"/>
    <property type="match status" value="1"/>
</dbReference>
<evidence type="ECO:0000256" key="2">
    <source>
        <dbReference type="ARBA" id="ARBA00022908"/>
    </source>
</evidence>
<dbReference type="Gene3D" id="1.10.10.60">
    <property type="entry name" value="Homeodomain-like"/>
    <property type="match status" value="1"/>
</dbReference>
<dbReference type="PANTHER" id="PTHR30461:SF26">
    <property type="entry name" value="RESOLVASE HOMOLOG YNEB"/>
    <property type="match status" value="1"/>
</dbReference>
<sequence length="198" mass="22135">MTTYGYARTSTVGQDNGLETQKQLLKEAGCANIYHEQVTGTSTDKRSALKELLEAMSEGDTLVVTKIDRLARSIIDLNSIVNDLLVRGINVKFLKDNLHFEAVEKRSPMQDLMFNMLGAFAQFERDLIVDRTTEGRERAKAKGTHMGRPALDSSIIKRALKLYAERESNGLTVSEIIKSTGIPKATLYVELKKLKNDK</sequence>
<dbReference type="InterPro" id="IPR006119">
    <property type="entry name" value="Resolv_N"/>
</dbReference>
<organism evidence="6 7">
    <name type="scientific">Cohnella soli</name>
    <dbReference type="NCBI Taxonomy" id="425005"/>
    <lineage>
        <taxon>Bacteria</taxon>
        <taxon>Bacillati</taxon>
        <taxon>Bacillota</taxon>
        <taxon>Bacilli</taxon>
        <taxon>Bacillales</taxon>
        <taxon>Paenibacillaceae</taxon>
        <taxon>Cohnella</taxon>
    </lineage>
</organism>
<dbReference type="InterPro" id="IPR036162">
    <property type="entry name" value="Resolvase-like_N_sf"/>
</dbReference>
<reference evidence="7" key="1">
    <citation type="journal article" date="2019" name="Int. J. Syst. Evol. Microbiol.">
        <title>The Global Catalogue of Microorganisms (GCM) 10K type strain sequencing project: providing services to taxonomists for standard genome sequencing and annotation.</title>
        <authorList>
            <consortium name="The Broad Institute Genomics Platform"/>
            <consortium name="The Broad Institute Genome Sequencing Center for Infectious Disease"/>
            <person name="Wu L."/>
            <person name="Ma J."/>
        </authorList>
    </citation>
    <scope>NUCLEOTIDE SEQUENCE [LARGE SCALE GENOMIC DNA]</scope>
    <source>
        <strain evidence="7">CGMCC 1.18575</strain>
    </source>
</reference>
<evidence type="ECO:0000313" key="7">
    <source>
        <dbReference type="Proteomes" id="UP001596113"/>
    </source>
</evidence>
<dbReference type="Gene3D" id="3.40.50.1390">
    <property type="entry name" value="Resolvase, N-terminal catalytic domain"/>
    <property type="match status" value="1"/>
</dbReference>
<evidence type="ECO:0000259" key="5">
    <source>
        <dbReference type="PROSITE" id="PS51736"/>
    </source>
</evidence>
<dbReference type="PROSITE" id="PS51736">
    <property type="entry name" value="RECOMBINASES_3"/>
    <property type="match status" value="1"/>
</dbReference>
<keyword evidence="2" id="KW-0229">DNA integration</keyword>
<protein>
    <submittedName>
        <fullName evidence="6">Recombinase family protein</fullName>
    </submittedName>
</protein>
<dbReference type="InterPro" id="IPR050639">
    <property type="entry name" value="SSR_resolvase"/>
</dbReference>
<accession>A0ABW0HSF0</accession>
<proteinExistence type="inferred from homology"/>
<gene>
    <name evidence="6" type="ORF">ACFPOF_14315</name>
</gene>
<evidence type="ECO:0000256" key="1">
    <source>
        <dbReference type="ARBA" id="ARBA00009913"/>
    </source>
</evidence>
<dbReference type="PANTHER" id="PTHR30461">
    <property type="entry name" value="DNA-INVERTASE FROM LAMBDOID PROPHAGE"/>
    <property type="match status" value="1"/>
</dbReference>
<keyword evidence="7" id="KW-1185">Reference proteome</keyword>